<name>A0A137P0E6_CONC2</name>
<keyword evidence="2" id="KW-1185">Reference proteome</keyword>
<dbReference type="EMBL" id="KQ964572">
    <property type="protein sequence ID" value="KXN68516.1"/>
    <property type="molecule type" value="Genomic_DNA"/>
</dbReference>
<gene>
    <name evidence="1" type="ORF">CONCODRAFT_9237</name>
</gene>
<proteinExistence type="predicted"/>
<dbReference type="Proteomes" id="UP000070444">
    <property type="component" value="Unassembled WGS sequence"/>
</dbReference>
<accession>A0A137P0E6</accession>
<reference evidence="1 2" key="1">
    <citation type="journal article" date="2015" name="Genome Biol. Evol.">
        <title>Phylogenomic analyses indicate that early fungi evolved digesting cell walls of algal ancestors of land plants.</title>
        <authorList>
            <person name="Chang Y."/>
            <person name="Wang S."/>
            <person name="Sekimoto S."/>
            <person name="Aerts A.L."/>
            <person name="Choi C."/>
            <person name="Clum A."/>
            <person name="LaButti K.M."/>
            <person name="Lindquist E.A."/>
            <person name="Yee Ngan C."/>
            <person name="Ohm R.A."/>
            <person name="Salamov A.A."/>
            <person name="Grigoriev I.V."/>
            <person name="Spatafora J.W."/>
            <person name="Berbee M.L."/>
        </authorList>
    </citation>
    <scope>NUCLEOTIDE SEQUENCE [LARGE SCALE GENOMIC DNA]</scope>
    <source>
        <strain evidence="1 2">NRRL 28638</strain>
    </source>
</reference>
<sequence length="100" mass="11547">MYYLMVKQQLNSVILNEHSSSQIQSSYIKLNFDIITEFSKSNSLIAGYSIIVHVALQSVIKVKDSFSETYHNKLSDLISIMTNIMYNSKDYKISDNEQQQ</sequence>
<organism evidence="1 2">
    <name type="scientific">Conidiobolus coronatus (strain ATCC 28846 / CBS 209.66 / NRRL 28638)</name>
    <name type="common">Delacroixia coronata</name>
    <dbReference type="NCBI Taxonomy" id="796925"/>
    <lineage>
        <taxon>Eukaryota</taxon>
        <taxon>Fungi</taxon>
        <taxon>Fungi incertae sedis</taxon>
        <taxon>Zoopagomycota</taxon>
        <taxon>Entomophthoromycotina</taxon>
        <taxon>Entomophthoromycetes</taxon>
        <taxon>Entomophthorales</taxon>
        <taxon>Ancylistaceae</taxon>
        <taxon>Conidiobolus</taxon>
    </lineage>
</organism>
<protein>
    <submittedName>
        <fullName evidence="1">Uncharacterized protein</fullName>
    </submittedName>
</protein>
<dbReference type="AlphaFoldDB" id="A0A137P0E6"/>
<evidence type="ECO:0000313" key="1">
    <source>
        <dbReference type="EMBL" id="KXN68516.1"/>
    </source>
</evidence>
<evidence type="ECO:0000313" key="2">
    <source>
        <dbReference type="Proteomes" id="UP000070444"/>
    </source>
</evidence>